<comment type="catalytic activity">
    <reaction evidence="17">
        <text>hypoxanthine + NAD(+) + H2O = xanthine + NADH + H(+)</text>
        <dbReference type="Rhea" id="RHEA:24670"/>
        <dbReference type="ChEBI" id="CHEBI:15377"/>
        <dbReference type="ChEBI" id="CHEBI:15378"/>
        <dbReference type="ChEBI" id="CHEBI:17368"/>
        <dbReference type="ChEBI" id="CHEBI:17712"/>
        <dbReference type="ChEBI" id="CHEBI:57540"/>
        <dbReference type="ChEBI" id="CHEBI:57945"/>
        <dbReference type="EC" id="1.17.1.4"/>
    </reaction>
</comment>
<dbReference type="InterPro" id="IPR002888">
    <property type="entry name" value="2Fe-2S-bd"/>
</dbReference>
<feature type="binding site" evidence="20">
    <location>
        <position position="166"/>
    </location>
    <ligand>
        <name>[2Fe-2S] cluster</name>
        <dbReference type="ChEBI" id="CHEBI:190135"/>
        <label>2</label>
    </ligand>
</feature>
<dbReference type="SUPFAM" id="SSF47741">
    <property type="entry name" value="CO dehydrogenase ISP C-domain like"/>
    <property type="match status" value="1"/>
</dbReference>
<evidence type="ECO:0000313" key="24">
    <source>
        <dbReference type="Proteomes" id="UP001362999"/>
    </source>
</evidence>
<dbReference type="InterPro" id="IPR005107">
    <property type="entry name" value="CO_DH_flav_C"/>
</dbReference>
<dbReference type="SUPFAM" id="SSF56003">
    <property type="entry name" value="Molybdenum cofactor-binding domain"/>
    <property type="match status" value="1"/>
</dbReference>
<dbReference type="InterPro" id="IPR016166">
    <property type="entry name" value="FAD-bd_PCMH"/>
</dbReference>
<feature type="binding site" evidence="19">
    <location>
        <position position="404"/>
    </location>
    <ligand>
        <name>FAD</name>
        <dbReference type="ChEBI" id="CHEBI:57692"/>
    </ligand>
</feature>
<evidence type="ECO:0000256" key="15">
    <source>
        <dbReference type="ARBA" id="ARBA00034078"/>
    </source>
</evidence>
<dbReference type="Gene3D" id="3.30.465.10">
    <property type="match status" value="1"/>
</dbReference>
<dbReference type="SMART" id="SM01008">
    <property type="entry name" value="Ald_Xan_dh_C"/>
    <property type="match status" value="1"/>
</dbReference>
<keyword evidence="8 20" id="KW-0479">Metal-binding</keyword>
<dbReference type="InterPro" id="IPR006058">
    <property type="entry name" value="2Fe2S_fd_BS"/>
</dbReference>
<dbReference type="FunFam" id="3.30.365.10:FF:000004">
    <property type="entry name" value="Xanthine dehydrogenase oxidase"/>
    <property type="match status" value="1"/>
</dbReference>
<dbReference type="InterPro" id="IPR016167">
    <property type="entry name" value="FAD-bd_PCMH_sub1"/>
</dbReference>
<dbReference type="InterPro" id="IPR036683">
    <property type="entry name" value="CO_DH_flav_C_dom_sf"/>
</dbReference>
<accession>A0AAW0DVT7</accession>
<evidence type="ECO:0000256" key="12">
    <source>
        <dbReference type="ARBA" id="ARBA00023014"/>
    </source>
</evidence>
<dbReference type="Gene3D" id="3.30.365.10">
    <property type="entry name" value="Aldehyde oxidase/xanthine dehydrogenase, molybdopterin binding domain"/>
    <property type="match status" value="4"/>
</dbReference>
<dbReference type="InterPro" id="IPR002346">
    <property type="entry name" value="Mopterin_DH_FAD-bd"/>
</dbReference>
<dbReference type="FunFam" id="3.30.43.10:FF:000001">
    <property type="entry name" value="Xanthine dehydrogenase/oxidase"/>
    <property type="match status" value="1"/>
</dbReference>
<dbReference type="Pfam" id="PF20256">
    <property type="entry name" value="MoCoBD_2"/>
    <property type="match status" value="1"/>
</dbReference>
<dbReference type="InterPro" id="IPR037165">
    <property type="entry name" value="AldOxase/xan_DH_Mopterin-bd_sf"/>
</dbReference>
<feature type="binding site" evidence="19">
    <location>
        <position position="958"/>
    </location>
    <ligand>
        <name>substrate</name>
    </ligand>
</feature>
<dbReference type="InterPro" id="IPR046867">
    <property type="entry name" value="AldOxase/xan_DH_MoCoBD2"/>
</dbReference>
<evidence type="ECO:0000259" key="21">
    <source>
        <dbReference type="PROSITE" id="PS51085"/>
    </source>
</evidence>
<dbReference type="InterPro" id="IPR036856">
    <property type="entry name" value="Ald_Oxase/Xan_DH_a/b_sf"/>
</dbReference>
<feature type="binding site" evidence="19">
    <location>
        <position position="846"/>
    </location>
    <ligand>
        <name>substrate</name>
    </ligand>
</feature>
<dbReference type="InterPro" id="IPR036010">
    <property type="entry name" value="2Fe-2S_ferredoxin-like_sf"/>
</dbReference>
<evidence type="ECO:0000256" key="5">
    <source>
        <dbReference type="ARBA" id="ARBA00022505"/>
    </source>
</evidence>
<dbReference type="Gene3D" id="1.10.150.120">
    <property type="entry name" value="[2Fe-2S]-binding domain"/>
    <property type="match status" value="1"/>
</dbReference>
<evidence type="ECO:0000256" key="11">
    <source>
        <dbReference type="ARBA" id="ARBA00023004"/>
    </source>
</evidence>
<feature type="binding site" evidence="20">
    <location>
        <position position="126"/>
    </location>
    <ligand>
        <name>[2Fe-2S] cluster</name>
        <dbReference type="ChEBI" id="CHEBI:190135"/>
        <label>2</label>
    </ligand>
</feature>
<feature type="active site" description="Proton acceptor" evidence="18">
    <location>
        <position position="1311"/>
    </location>
</feature>
<keyword evidence="5 20" id="KW-0500">Molybdenum</keyword>
<dbReference type="PROSITE" id="PS51085">
    <property type="entry name" value="2FE2S_FER_2"/>
    <property type="match status" value="1"/>
</dbReference>
<comment type="subcellular location">
    <subcellularLocation>
        <location evidence="2">Peroxisome</location>
    </subcellularLocation>
</comment>
<comment type="cofactor">
    <cofactor evidence="1 19">
        <name>FAD</name>
        <dbReference type="ChEBI" id="CHEBI:57692"/>
    </cofactor>
</comment>
<dbReference type="InterPro" id="IPR001041">
    <property type="entry name" value="2Fe-2S_ferredoxin-type"/>
</dbReference>
<dbReference type="GO" id="GO:0006145">
    <property type="term" value="P:purine nucleobase catabolic process"/>
    <property type="evidence" value="ECO:0007669"/>
    <property type="project" value="UniProtKB-ARBA"/>
</dbReference>
<dbReference type="FunFam" id="3.30.365.10:FF:000003">
    <property type="entry name" value="Aldehyde oxidase 1"/>
    <property type="match status" value="1"/>
</dbReference>
<comment type="cofactor">
    <cofactor evidence="20">
        <name>Mo-molybdopterin</name>
        <dbReference type="ChEBI" id="CHEBI:71302"/>
    </cofactor>
    <text evidence="20">Binds 1 Mo-molybdopterin (Mo-MPT) cofactor per subunit.</text>
</comment>
<dbReference type="FunFam" id="3.30.465.10:FF:000004">
    <property type="entry name" value="Xanthine dehydrogenase/oxidase"/>
    <property type="match status" value="1"/>
</dbReference>
<comment type="cofactor">
    <cofactor evidence="20">
        <name>[2Fe-2S] cluster</name>
        <dbReference type="ChEBI" id="CHEBI:190135"/>
    </cofactor>
    <text evidence="20">Binds 2 [2Fe-2S] clusters.</text>
</comment>
<evidence type="ECO:0000256" key="1">
    <source>
        <dbReference type="ARBA" id="ARBA00001974"/>
    </source>
</evidence>
<feature type="binding site" evidence="20">
    <location>
        <position position="1123"/>
    </location>
    <ligand>
        <name>Mo-molybdopterin</name>
        <dbReference type="ChEBI" id="CHEBI:71302"/>
    </ligand>
    <ligandPart>
        <name>Mo</name>
        <dbReference type="ChEBI" id="CHEBI:28685"/>
    </ligandPart>
</feature>
<dbReference type="SUPFAM" id="SSF54665">
    <property type="entry name" value="CO dehydrogenase molybdoprotein N-domain-like"/>
    <property type="match status" value="1"/>
</dbReference>
<keyword evidence="24" id="KW-1185">Reference proteome</keyword>
<feature type="binding site" evidence="20">
    <location>
        <position position="65"/>
    </location>
    <ligand>
        <name>[2Fe-2S] cluster</name>
        <dbReference type="ChEBI" id="CHEBI:190135"/>
        <label>1</label>
    </ligand>
</feature>
<dbReference type="Pfam" id="PF00111">
    <property type="entry name" value="Fer2"/>
    <property type="match status" value="1"/>
</dbReference>
<comment type="caution">
    <text evidence="23">The sequence shown here is derived from an EMBL/GenBank/DDBJ whole genome shotgun (WGS) entry which is preliminary data.</text>
</comment>
<dbReference type="InterPro" id="IPR036318">
    <property type="entry name" value="FAD-bd_PCMH-like_sf"/>
</dbReference>
<keyword evidence="14" id="KW-0576">Peroxisome</keyword>
<dbReference type="PIRSF" id="PIRSF000127">
    <property type="entry name" value="Xanthine_DH"/>
    <property type="match status" value="1"/>
</dbReference>
<keyword evidence="11 20" id="KW-0408">Iron</keyword>
<evidence type="ECO:0000256" key="3">
    <source>
        <dbReference type="ARBA" id="ARBA00006849"/>
    </source>
</evidence>
<comment type="catalytic activity">
    <reaction evidence="16">
        <text>xanthine + NAD(+) + H2O = urate + NADH + H(+)</text>
        <dbReference type="Rhea" id="RHEA:16669"/>
        <dbReference type="ChEBI" id="CHEBI:15377"/>
        <dbReference type="ChEBI" id="CHEBI:15378"/>
        <dbReference type="ChEBI" id="CHEBI:17712"/>
        <dbReference type="ChEBI" id="CHEBI:17775"/>
        <dbReference type="ChEBI" id="CHEBI:57540"/>
        <dbReference type="ChEBI" id="CHEBI:57945"/>
        <dbReference type="EC" id="1.17.1.4"/>
    </reaction>
</comment>
<dbReference type="InterPro" id="IPR016208">
    <property type="entry name" value="Ald_Oxase/xanthine_DH-like"/>
</dbReference>
<evidence type="ECO:0000313" key="23">
    <source>
        <dbReference type="EMBL" id="KAK7055321.1"/>
    </source>
</evidence>
<evidence type="ECO:0000256" key="4">
    <source>
        <dbReference type="ARBA" id="ARBA00013123"/>
    </source>
</evidence>
<dbReference type="GO" id="GO:0005777">
    <property type="term" value="C:peroxisome"/>
    <property type="evidence" value="ECO:0007669"/>
    <property type="project" value="UniProtKB-SubCell"/>
</dbReference>
<keyword evidence="7 20" id="KW-0001">2Fe-2S</keyword>
<evidence type="ECO:0000256" key="14">
    <source>
        <dbReference type="ARBA" id="ARBA00023140"/>
    </source>
</evidence>
<organism evidence="23 24">
    <name type="scientific">Favolaschia claudopus</name>
    <dbReference type="NCBI Taxonomy" id="2862362"/>
    <lineage>
        <taxon>Eukaryota</taxon>
        <taxon>Fungi</taxon>
        <taxon>Dikarya</taxon>
        <taxon>Basidiomycota</taxon>
        <taxon>Agaricomycotina</taxon>
        <taxon>Agaricomycetes</taxon>
        <taxon>Agaricomycetidae</taxon>
        <taxon>Agaricales</taxon>
        <taxon>Marasmiineae</taxon>
        <taxon>Mycenaceae</taxon>
        <taxon>Favolaschia</taxon>
    </lineage>
</organism>
<keyword evidence="10" id="KW-0560">Oxidoreductase</keyword>
<dbReference type="InterPro" id="IPR016169">
    <property type="entry name" value="FAD-bd_PCMH_sub2"/>
</dbReference>
<feature type="binding site" evidence="20">
    <location>
        <position position="842"/>
    </location>
    <ligand>
        <name>Mo-molybdopterin</name>
        <dbReference type="ChEBI" id="CHEBI:71302"/>
    </ligand>
    <ligandPart>
        <name>Mo</name>
        <dbReference type="ChEBI" id="CHEBI:28685"/>
    </ligandPart>
</feature>
<evidence type="ECO:0000256" key="17">
    <source>
        <dbReference type="ARBA" id="ARBA00049517"/>
    </source>
</evidence>
<dbReference type="SUPFAM" id="SSF55447">
    <property type="entry name" value="CO dehydrogenase flavoprotein C-terminal domain-like"/>
    <property type="match status" value="1"/>
</dbReference>
<evidence type="ECO:0000256" key="13">
    <source>
        <dbReference type="ARBA" id="ARBA00023027"/>
    </source>
</evidence>
<dbReference type="InterPro" id="IPR036884">
    <property type="entry name" value="2Fe-2S-bd_dom_sf"/>
</dbReference>
<feature type="domain" description="FAD-binding PCMH-type" evidence="22">
    <location>
        <begin position="270"/>
        <end position="458"/>
    </location>
</feature>
<dbReference type="SUPFAM" id="SSF56176">
    <property type="entry name" value="FAD-binding/transporter-associated domain-like"/>
    <property type="match status" value="1"/>
</dbReference>
<dbReference type="GO" id="GO:0004854">
    <property type="term" value="F:xanthine dehydrogenase activity"/>
    <property type="evidence" value="ECO:0007669"/>
    <property type="project" value="UniProtKB-EC"/>
</dbReference>
<evidence type="ECO:0000256" key="9">
    <source>
        <dbReference type="ARBA" id="ARBA00022827"/>
    </source>
</evidence>
<keyword evidence="12 20" id="KW-0411">Iron-sulfur</keyword>
<dbReference type="InterPro" id="IPR008274">
    <property type="entry name" value="AldOxase/xan_DH_MoCoBD1"/>
</dbReference>
<evidence type="ECO:0000256" key="2">
    <source>
        <dbReference type="ARBA" id="ARBA00004275"/>
    </source>
</evidence>
<comment type="similarity">
    <text evidence="3">Belongs to the xanthine dehydrogenase family.</text>
</comment>
<evidence type="ECO:0000256" key="19">
    <source>
        <dbReference type="PIRSR" id="PIRSR000127-2"/>
    </source>
</evidence>
<dbReference type="EMBL" id="JAWWNJ010000005">
    <property type="protein sequence ID" value="KAK7055321.1"/>
    <property type="molecule type" value="Genomic_DNA"/>
</dbReference>
<dbReference type="Proteomes" id="UP001362999">
    <property type="component" value="Unassembled WGS sequence"/>
</dbReference>
<dbReference type="Gene3D" id="3.30.390.50">
    <property type="entry name" value="CO dehydrogenase flavoprotein, C-terminal domain"/>
    <property type="match status" value="1"/>
</dbReference>
<dbReference type="EC" id="1.17.1.4" evidence="4"/>
<evidence type="ECO:0000256" key="16">
    <source>
        <dbReference type="ARBA" id="ARBA00049017"/>
    </source>
</evidence>
<dbReference type="InterPro" id="IPR012675">
    <property type="entry name" value="Beta-grasp_dom_sf"/>
</dbReference>
<keyword evidence="6" id="KW-0285">Flavoprotein</keyword>
<feature type="binding site" evidence="20">
    <location>
        <position position="956"/>
    </location>
    <ligand>
        <name>Mo-molybdopterin</name>
        <dbReference type="ChEBI" id="CHEBI:71302"/>
    </ligand>
    <ligandPart>
        <name>Mo</name>
        <dbReference type="ChEBI" id="CHEBI:28685"/>
    </ligandPart>
</feature>
<evidence type="ECO:0000256" key="7">
    <source>
        <dbReference type="ARBA" id="ARBA00022714"/>
    </source>
</evidence>
<sequence>MMSPTFQDLESQATSTLRFFLNGSPIVLDGNSFDPDSTLLDFIRSQGQGFTGTKLGCGEGGCGACTVVVQSRNPATQQIQHLAVNACLAPVVSVDGKHVITVEGVGSPENPHPIQERLWKLSGSQCGFCTPGIIMSLYAMVRNAAYRGSLSTADVELDGILDGNLCRCTGYKPILDAAKTFVGEYAGKLDSSDPVVPINFEAANLDHADCCSNPAPSVQGCGRADCCRLTKEVDDAPAKFPRFKLKPYQAGTELIFPPSLTKHSPSFLKFGSTSRQWLRPTTLAQLLAIKAQYPDAKLVGGSTEIQIEVKIKAAAYRVSVFVSDITELHGLWPPTSTRSTFEFGANLPLAELEVACKKLVSELGVQQSGPIEAIRTQLRYFAGLQIRNVASVGGNIATASPISDLNPVWVATGAKVLAASPDRPEFELPLTDFFTAYRKTTLPRDAVIVKIIVPLNDTAHREIVQAYKQAKRRDDDIAIVTACFLVRVTPEGKISLVRLAYGGMAPTVLSAKKTEAYLTGKSFSAKTLENALEVLGTETDLPFNVPGGMASYRKTLALSFFFKFWHKVCSEINLSPDLLPSKTDLQDLNTIIHRQLSTGRHDNSDPYAQEVIGRQEPHLSGLLQATGAAVYVDDMPKVGNEVYGALVMSSRAHAKIISVDATKALEMEGVVSWVSHLDLPNERANWWGGSALDEVFFAVDEVVYHGQPIGMIVAQTKILAQKAARAVVVQYEDLPRIMTIEEAMEQKSFHPSYDRWIKRGRPIDESLAASDHVLEGTTRMGGQEHFYLETMAVLVVPKLENGEMDVYSSTQSPTDAQRWVAVATGVPRSRIVAHAKRLGGGFGGKETRSSHVAAIAAVAAKKTRRPVRIMLDRQEDIMITGQRHPCRADWRVGFSSEGKLQALNVDFYCNGGHSIDISNGVGDRAISHLDNCYFIPDVDFHSLVCKTNTVSNTAFRGFGGPQGMLVAEHYIEAIADKLNLDIDHVRQINLYKEAEKTPYHQKVLDWHVPRLLSDCRKTSEYEERRAAVDRFNKEHKWRKRGIVLVPTKFGLAFGVKAMNQGAALVHIYMDGSVLVAHGGVEMGQGLYTKCCQIAAQELRVPLTDVFTSETGTNTVPNTVPTAASASSDLNGYAIYNACVELNKRLKPYRQQLGADATLAALAAAAFQDRVSLSATGHYATPDLGYEWNNQNETGNLFHYFTQGACATEVEVDTLTGDHTVLRVDIHMDVGKSLNPAIDYGQIEGAFTQGQGLSTIEESLWLRQNGAIFTTGPGAYKLPGFSDIPQVFNVSLLRDAEWPNLGTIKASKGIGEPPLFLGCSVALAIRHALKSARKDAGMNELQDFRLPLTSERIRMACGDFLAQKGRVEKKEGQEDFFVHI</sequence>
<feature type="binding site" evidence="19">
    <location>
        <position position="381"/>
    </location>
    <ligand>
        <name>FAD</name>
        <dbReference type="ChEBI" id="CHEBI:57692"/>
    </ligand>
</feature>
<protein>
    <recommendedName>
        <fullName evidence="4">xanthine dehydrogenase</fullName>
        <ecNumber evidence="4">1.17.1.4</ecNumber>
    </recommendedName>
</protein>
<feature type="binding site" evidence="20">
    <location>
        <position position="129"/>
    </location>
    <ligand>
        <name>[2Fe-2S] cluster</name>
        <dbReference type="ChEBI" id="CHEBI:190135"/>
        <label>2</label>
    </ligand>
</feature>
<proteinExistence type="inferred from homology"/>
<feature type="domain" description="2Fe-2S ferredoxin-type" evidence="21">
    <location>
        <begin position="15"/>
        <end position="105"/>
    </location>
</feature>
<dbReference type="SUPFAM" id="SSF54292">
    <property type="entry name" value="2Fe-2S ferredoxin-like"/>
    <property type="match status" value="1"/>
</dbReference>
<dbReference type="Gene3D" id="3.30.43.10">
    <property type="entry name" value="Uridine Diphospho-n-acetylenolpyruvylglucosamine Reductase, domain 2"/>
    <property type="match status" value="1"/>
</dbReference>
<keyword evidence="13" id="KW-0520">NAD</keyword>
<dbReference type="FunFam" id="3.90.1170.50:FF:000001">
    <property type="entry name" value="Aldehyde oxidase 1"/>
    <property type="match status" value="1"/>
</dbReference>
<evidence type="ECO:0000256" key="10">
    <source>
        <dbReference type="ARBA" id="ARBA00023002"/>
    </source>
</evidence>
<evidence type="ECO:0000256" key="6">
    <source>
        <dbReference type="ARBA" id="ARBA00022630"/>
    </source>
</evidence>
<feature type="binding site" evidence="20">
    <location>
        <position position="62"/>
    </location>
    <ligand>
        <name>[2Fe-2S] cluster</name>
        <dbReference type="ChEBI" id="CHEBI:190135"/>
        <label>1</label>
    </ligand>
</feature>
<dbReference type="Pfam" id="PF01315">
    <property type="entry name" value="Ald_Xan_dh_C"/>
    <property type="match status" value="1"/>
</dbReference>
<gene>
    <name evidence="23" type="ORF">R3P38DRAFT_2846407</name>
</gene>
<reference evidence="23 24" key="1">
    <citation type="journal article" date="2024" name="J Genomics">
        <title>Draft genome sequencing and assembly of Favolaschia claudopus CIRM-BRFM 2984 isolated from oak limbs.</title>
        <authorList>
            <person name="Navarro D."/>
            <person name="Drula E."/>
            <person name="Chaduli D."/>
            <person name="Cazenave R."/>
            <person name="Ahrendt S."/>
            <person name="Wang J."/>
            <person name="Lipzen A."/>
            <person name="Daum C."/>
            <person name="Barry K."/>
            <person name="Grigoriev I.V."/>
            <person name="Favel A."/>
            <person name="Rosso M.N."/>
            <person name="Martin F."/>
        </authorList>
    </citation>
    <scope>NUCLEOTIDE SEQUENCE [LARGE SCALE GENOMIC DNA]</scope>
    <source>
        <strain evidence="23 24">CIRM-BRFM 2984</strain>
    </source>
</reference>
<dbReference type="PROSITE" id="PS51387">
    <property type="entry name" value="FAD_PCMH"/>
    <property type="match status" value="1"/>
</dbReference>
<feature type="binding site" evidence="20">
    <location>
        <position position="811"/>
    </location>
    <ligand>
        <name>Mo-molybdopterin</name>
        <dbReference type="ChEBI" id="CHEBI:71302"/>
    </ligand>
    <ligandPart>
        <name>Mo</name>
        <dbReference type="ChEBI" id="CHEBI:28685"/>
    </ligandPart>
</feature>
<dbReference type="InterPro" id="IPR000674">
    <property type="entry name" value="Ald_Oxase/Xan_DH_a/b"/>
</dbReference>
<dbReference type="Pfam" id="PF02738">
    <property type="entry name" value="MoCoBD_1"/>
    <property type="match status" value="1"/>
</dbReference>
<feature type="binding site" evidence="19">
    <location>
        <position position="468"/>
    </location>
    <ligand>
        <name>FAD</name>
        <dbReference type="ChEBI" id="CHEBI:57692"/>
    </ligand>
</feature>
<evidence type="ECO:0000259" key="22">
    <source>
        <dbReference type="PROSITE" id="PS51387"/>
    </source>
</evidence>
<dbReference type="PROSITE" id="PS00197">
    <property type="entry name" value="2FE2S_FER_1"/>
    <property type="match status" value="1"/>
</dbReference>
<dbReference type="Pfam" id="PF00941">
    <property type="entry name" value="FAD_binding_5"/>
    <property type="match status" value="1"/>
</dbReference>
<dbReference type="FunFam" id="3.10.20.30:FF:000015">
    <property type="entry name" value="Aldehyde oxidase 1"/>
    <property type="match status" value="1"/>
</dbReference>
<dbReference type="FunFam" id="3.30.365.10:FF:000002">
    <property type="entry name" value="Xanthine dehydrogenase oxidase"/>
    <property type="match status" value="1"/>
</dbReference>
<dbReference type="PANTHER" id="PTHR45444">
    <property type="entry name" value="XANTHINE DEHYDROGENASE"/>
    <property type="match status" value="1"/>
</dbReference>
<dbReference type="Pfam" id="PF03450">
    <property type="entry name" value="CO_deh_flav_C"/>
    <property type="match status" value="1"/>
</dbReference>
<feature type="binding site" evidence="19">
    <location>
        <begin position="391"/>
        <end position="395"/>
    </location>
    <ligand>
        <name>FAD</name>
        <dbReference type="ChEBI" id="CHEBI:57692"/>
    </ligand>
</feature>
<dbReference type="SMART" id="SM01092">
    <property type="entry name" value="CO_deh_flav_C"/>
    <property type="match status" value="1"/>
</dbReference>
<comment type="cofactor">
    <cofactor evidence="15">
        <name>[2Fe-2S] cluster</name>
        <dbReference type="ChEBI" id="CHEBI:190135"/>
    </cofactor>
</comment>
<dbReference type="GO" id="GO:0005506">
    <property type="term" value="F:iron ion binding"/>
    <property type="evidence" value="ECO:0007669"/>
    <property type="project" value="InterPro"/>
</dbReference>
<evidence type="ECO:0000256" key="18">
    <source>
        <dbReference type="PIRSR" id="PIRSR000127-1"/>
    </source>
</evidence>
<evidence type="ECO:0000256" key="20">
    <source>
        <dbReference type="PIRSR" id="PIRSR000127-3"/>
    </source>
</evidence>
<feature type="binding site" evidence="19">
    <location>
        <position position="924"/>
    </location>
    <ligand>
        <name>substrate</name>
    </ligand>
</feature>
<evidence type="ECO:0000256" key="8">
    <source>
        <dbReference type="ARBA" id="ARBA00022723"/>
    </source>
</evidence>
<feature type="binding site" evidence="20">
    <location>
        <position position="87"/>
    </location>
    <ligand>
        <name>[2Fe-2S] cluster</name>
        <dbReference type="ChEBI" id="CHEBI:190135"/>
        <label>1</label>
    </ligand>
</feature>
<feature type="binding site" evidence="19">
    <location>
        <begin position="298"/>
        <end position="305"/>
    </location>
    <ligand>
        <name>FAD</name>
        <dbReference type="ChEBI" id="CHEBI:57692"/>
    </ligand>
</feature>
<feature type="binding site" evidence="20">
    <location>
        <position position="57"/>
    </location>
    <ligand>
        <name>[2Fe-2S] cluster</name>
        <dbReference type="ChEBI" id="CHEBI:190135"/>
        <label>1</label>
    </ligand>
</feature>
<dbReference type="Gene3D" id="3.90.1170.50">
    <property type="entry name" value="Aldehyde oxidase/xanthine dehydrogenase, a/b hammerhead"/>
    <property type="match status" value="1"/>
</dbReference>
<dbReference type="PANTHER" id="PTHR45444:SF3">
    <property type="entry name" value="XANTHINE DEHYDROGENASE"/>
    <property type="match status" value="1"/>
</dbReference>
<feature type="binding site" evidence="20">
    <location>
        <position position="168"/>
    </location>
    <ligand>
        <name>[2Fe-2S] cluster</name>
        <dbReference type="ChEBI" id="CHEBI:190135"/>
        <label>2</label>
    </ligand>
</feature>
<name>A0AAW0DVT7_9AGAR</name>
<dbReference type="Pfam" id="PF01799">
    <property type="entry name" value="Fer2_2"/>
    <property type="match status" value="1"/>
</dbReference>
<keyword evidence="9 19" id="KW-0274">FAD</keyword>
<dbReference type="GO" id="GO:0051537">
    <property type="term" value="F:2 iron, 2 sulfur cluster binding"/>
    <property type="evidence" value="ECO:0007669"/>
    <property type="project" value="UniProtKB-KW"/>
</dbReference>
<dbReference type="Gene3D" id="3.10.20.30">
    <property type="match status" value="1"/>
</dbReference>
<dbReference type="GO" id="GO:0071949">
    <property type="term" value="F:FAD binding"/>
    <property type="evidence" value="ECO:0007669"/>
    <property type="project" value="InterPro"/>
</dbReference>